<keyword evidence="4" id="KW-0949">S-adenosyl-L-methionine</keyword>
<evidence type="ECO:0000313" key="13">
    <source>
        <dbReference type="Proteomes" id="UP000249377"/>
    </source>
</evidence>
<dbReference type="NCBIfam" id="TIGR02494">
    <property type="entry name" value="PFLE_PFLC"/>
    <property type="match status" value="1"/>
</dbReference>
<dbReference type="SUPFAM" id="SSF102114">
    <property type="entry name" value="Radical SAM enzymes"/>
    <property type="match status" value="1"/>
</dbReference>
<evidence type="ECO:0000256" key="6">
    <source>
        <dbReference type="ARBA" id="ARBA00023002"/>
    </source>
</evidence>
<protein>
    <submittedName>
        <fullName evidence="12">Glycyl-radical enzyme activating protein</fullName>
    </submittedName>
</protein>
<gene>
    <name evidence="12" type="ORF">DPQ25_00120</name>
</gene>
<evidence type="ECO:0000259" key="11">
    <source>
        <dbReference type="PROSITE" id="PS51918"/>
    </source>
</evidence>
<dbReference type="AlphaFoldDB" id="A0A328UM28"/>
<evidence type="ECO:0000256" key="8">
    <source>
        <dbReference type="ARBA" id="ARBA00023014"/>
    </source>
</evidence>
<dbReference type="InterPro" id="IPR012839">
    <property type="entry name" value="Organic_radical_activase"/>
</dbReference>
<keyword evidence="5" id="KW-0479">Metal-binding</keyword>
<dbReference type="Proteomes" id="UP000249377">
    <property type="component" value="Unassembled WGS sequence"/>
</dbReference>
<keyword evidence="3" id="KW-0004">4Fe-4S</keyword>
<comment type="similarity">
    <text evidence="2">Belongs to the organic radical-activating enzymes family.</text>
</comment>
<comment type="caution">
    <text evidence="12">The sequence shown here is derived from an EMBL/GenBank/DDBJ whole genome shotgun (WGS) entry which is preliminary data.</text>
</comment>
<feature type="domain" description="Radical SAM core" evidence="11">
    <location>
        <begin position="17"/>
        <end position="293"/>
    </location>
</feature>
<evidence type="ECO:0000256" key="9">
    <source>
        <dbReference type="ARBA" id="ARBA00047365"/>
    </source>
</evidence>
<dbReference type="SFLD" id="SFLDG01118">
    <property type="entry name" value="activating_enzymes__group_2"/>
    <property type="match status" value="1"/>
</dbReference>
<comment type="catalytic activity">
    <reaction evidence="9">
        <text>glycyl-[protein] + reduced [flavodoxin] + S-adenosyl-L-methionine = glycin-2-yl radical-[protein] + semiquinone [flavodoxin] + 5'-deoxyadenosine + L-methionine + H(+)</text>
        <dbReference type="Rhea" id="RHEA:61976"/>
        <dbReference type="Rhea" id="RHEA-COMP:10622"/>
        <dbReference type="Rhea" id="RHEA-COMP:14480"/>
        <dbReference type="Rhea" id="RHEA-COMP:15993"/>
        <dbReference type="Rhea" id="RHEA-COMP:15994"/>
        <dbReference type="ChEBI" id="CHEBI:15378"/>
        <dbReference type="ChEBI" id="CHEBI:17319"/>
        <dbReference type="ChEBI" id="CHEBI:29947"/>
        <dbReference type="ChEBI" id="CHEBI:32722"/>
        <dbReference type="ChEBI" id="CHEBI:57618"/>
        <dbReference type="ChEBI" id="CHEBI:57844"/>
        <dbReference type="ChEBI" id="CHEBI:59789"/>
        <dbReference type="ChEBI" id="CHEBI:140311"/>
    </reaction>
</comment>
<keyword evidence="13" id="KW-1185">Reference proteome</keyword>
<dbReference type="GO" id="GO:0046872">
    <property type="term" value="F:metal ion binding"/>
    <property type="evidence" value="ECO:0007669"/>
    <property type="project" value="UniProtKB-KW"/>
</dbReference>
<dbReference type="InterPro" id="IPR017896">
    <property type="entry name" value="4Fe4S_Fe-S-bd"/>
</dbReference>
<dbReference type="InterPro" id="IPR058240">
    <property type="entry name" value="rSAM_sf"/>
</dbReference>
<keyword evidence="7" id="KW-0408">Iron</keyword>
<evidence type="ECO:0000256" key="3">
    <source>
        <dbReference type="ARBA" id="ARBA00022485"/>
    </source>
</evidence>
<dbReference type="SFLD" id="SFLDG01066">
    <property type="entry name" value="organic_radical-activating_enz"/>
    <property type="match status" value="1"/>
</dbReference>
<dbReference type="GO" id="GO:0051539">
    <property type="term" value="F:4 iron, 4 sulfur cluster binding"/>
    <property type="evidence" value="ECO:0007669"/>
    <property type="project" value="UniProtKB-KW"/>
</dbReference>
<dbReference type="Gene3D" id="3.30.70.20">
    <property type="match status" value="1"/>
</dbReference>
<dbReference type="SFLD" id="SFLDS00029">
    <property type="entry name" value="Radical_SAM"/>
    <property type="match status" value="1"/>
</dbReference>
<proteinExistence type="inferred from homology"/>
<organism evidence="12 13">
    <name type="scientific">Hydrogeniiclostridium mannosilyticum</name>
    <dbReference type="NCBI Taxonomy" id="2764322"/>
    <lineage>
        <taxon>Bacteria</taxon>
        <taxon>Bacillati</taxon>
        <taxon>Bacillota</taxon>
        <taxon>Clostridia</taxon>
        <taxon>Eubacteriales</taxon>
        <taxon>Acutalibacteraceae</taxon>
        <taxon>Hydrogeniiclostridium</taxon>
    </lineage>
</organism>
<dbReference type="PROSITE" id="PS01087">
    <property type="entry name" value="RADICAL_ACTIVATING"/>
    <property type="match status" value="1"/>
</dbReference>
<dbReference type="Pfam" id="PF04055">
    <property type="entry name" value="Radical_SAM"/>
    <property type="match status" value="1"/>
</dbReference>
<feature type="domain" description="4Fe-4S ferredoxin-type" evidence="10">
    <location>
        <begin position="48"/>
        <end position="77"/>
    </location>
</feature>
<dbReference type="GO" id="GO:0016491">
    <property type="term" value="F:oxidoreductase activity"/>
    <property type="evidence" value="ECO:0007669"/>
    <property type="project" value="UniProtKB-KW"/>
</dbReference>
<dbReference type="PANTHER" id="PTHR30352:SF4">
    <property type="entry name" value="PYRUVATE FORMATE-LYASE 2-ACTIVATING ENZYME"/>
    <property type="match status" value="1"/>
</dbReference>
<dbReference type="PROSITE" id="PS51379">
    <property type="entry name" value="4FE4S_FER_2"/>
    <property type="match status" value="1"/>
</dbReference>
<evidence type="ECO:0000256" key="2">
    <source>
        <dbReference type="ARBA" id="ARBA00009777"/>
    </source>
</evidence>
<dbReference type="Gene3D" id="3.20.20.70">
    <property type="entry name" value="Aldolase class I"/>
    <property type="match status" value="1"/>
</dbReference>
<evidence type="ECO:0000313" key="12">
    <source>
        <dbReference type="EMBL" id="RAQ29965.1"/>
    </source>
</evidence>
<evidence type="ECO:0000256" key="5">
    <source>
        <dbReference type="ARBA" id="ARBA00022723"/>
    </source>
</evidence>
<sequence>MIEMIGRISRLQHFSVGDGPGIRSTVFFQGCNLHCDWCHNPETIPLKAALLFYRERCTACGHCVQACSKKCHRSASGCHAFSRTACNLCGACVEACTPQALERCGQEMTLDEVFRFIEEDQDFYAASGGGVTLSGGEPLLQADFCGELVKKCRESKINTVIDTAGNIPYTAFEKILADTSMFYYDIKAAEEDYQAWTGGDGARIFANLKQLIADGADVTARIPMIPQYNLSPEYAERMILRLRSCGVKKVHLLPFHRLGSGKYQALGREYTCAGLAPPRKEDLEQLLILFSAAFEAAIAG</sequence>
<evidence type="ECO:0000259" key="10">
    <source>
        <dbReference type="PROSITE" id="PS51379"/>
    </source>
</evidence>
<dbReference type="SUPFAM" id="SSF54862">
    <property type="entry name" value="4Fe-4S ferredoxins"/>
    <property type="match status" value="1"/>
</dbReference>
<evidence type="ECO:0000256" key="7">
    <source>
        <dbReference type="ARBA" id="ARBA00023004"/>
    </source>
</evidence>
<reference evidence="12 13" key="1">
    <citation type="submission" date="2018-06" db="EMBL/GenBank/DDBJ databases">
        <title>Noncontiguous genome sequence of Ruminococcaceae bacterium ASD2818.</title>
        <authorList>
            <person name="Chaplin A.V."/>
            <person name="Sokolova S.R."/>
            <person name="Kochetkova T.O."/>
            <person name="Goltsov A.Y."/>
            <person name="Trofimov D.Y."/>
            <person name="Efimov B.A."/>
        </authorList>
    </citation>
    <scope>NUCLEOTIDE SEQUENCE [LARGE SCALE GENOMIC DNA]</scope>
    <source>
        <strain evidence="12 13">ASD2818</strain>
    </source>
</reference>
<evidence type="ECO:0000256" key="1">
    <source>
        <dbReference type="ARBA" id="ARBA00001966"/>
    </source>
</evidence>
<dbReference type="EMBL" id="QLYR01000001">
    <property type="protein sequence ID" value="RAQ29965.1"/>
    <property type="molecule type" value="Genomic_DNA"/>
</dbReference>
<dbReference type="InterPro" id="IPR034457">
    <property type="entry name" value="Organic_radical-activating"/>
</dbReference>
<keyword evidence="8" id="KW-0411">Iron-sulfur</keyword>
<name>A0A328UM28_9FIRM</name>
<dbReference type="PANTHER" id="PTHR30352">
    <property type="entry name" value="PYRUVATE FORMATE-LYASE-ACTIVATING ENZYME"/>
    <property type="match status" value="1"/>
</dbReference>
<dbReference type="PROSITE" id="PS51918">
    <property type="entry name" value="RADICAL_SAM"/>
    <property type="match status" value="1"/>
</dbReference>
<dbReference type="PIRSF" id="PIRSF000371">
    <property type="entry name" value="PFL_act_enz"/>
    <property type="match status" value="1"/>
</dbReference>
<keyword evidence="6" id="KW-0560">Oxidoreductase</keyword>
<dbReference type="InterPro" id="IPR007197">
    <property type="entry name" value="rSAM"/>
</dbReference>
<dbReference type="InterPro" id="IPR040074">
    <property type="entry name" value="BssD/PflA/YjjW"/>
</dbReference>
<evidence type="ECO:0000256" key="4">
    <source>
        <dbReference type="ARBA" id="ARBA00022691"/>
    </source>
</evidence>
<dbReference type="InterPro" id="IPR001989">
    <property type="entry name" value="Radical_activat_CS"/>
</dbReference>
<dbReference type="InterPro" id="IPR013785">
    <property type="entry name" value="Aldolase_TIM"/>
</dbReference>
<comment type="cofactor">
    <cofactor evidence="1">
        <name>[4Fe-4S] cluster</name>
        <dbReference type="ChEBI" id="CHEBI:49883"/>
    </cofactor>
</comment>
<accession>A0A328UM28</accession>